<accession>A0A9N9YGM2</accession>
<gene>
    <name evidence="1" type="ORF">CRHIZ90672A_00016456</name>
</gene>
<protein>
    <submittedName>
        <fullName evidence="1">Uncharacterized protein</fullName>
    </submittedName>
</protein>
<sequence>MARNCTTIRAQPSKESPTMVMYLTTCEITTPCTETHDVVPWRLRRAATSDRFSHGRFDQDDGAWWLVLRRAVQSHQGDKFAINKVQGWEQKVRE</sequence>
<evidence type="ECO:0000313" key="1">
    <source>
        <dbReference type="EMBL" id="CAH0020453.1"/>
    </source>
</evidence>
<keyword evidence="2" id="KW-1185">Reference proteome</keyword>
<evidence type="ECO:0000313" key="2">
    <source>
        <dbReference type="Proteomes" id="UP000696573"/>
    </source>
</evidence>
<dbReference type="EMBL" id="CABFNQ020000644">
    <property type="protein sequence ID" value="CAH0020453.1"/>
    <property type="molecule type" value="Genomic_DNA"/>
</dbReference>
<dbReference type="AlphaFoldDB" id="A0A9N9YGM2"/>
<comment type="caution">
    <text evidence="1">The sequence shown here is derived from an EMBL/GenBank/DDBJ whole genome shotgun (WGS) entry which is preliminary data.</text>
</comment>
<proteinExistence type="predicted"/>
<reference evidence="1" key="1">
    <citation type="submission" date="2021-10" db="EMBL/GenBank/DDBJ databases">
        <authorList>
            <person name="Piombo E."/>
        </authorList>
    </citation>
    <scope>NUCLEOTIDE SEQUENCE</scope>
</reference>
<organism evidence="1 2">
    <name type="scientific">Clonostachys rhizophaga</name>
    <dbReference type="NCBI Taxonomy" id="160324"/>
    <lineage>
        <taxon>Eukaryota</taxon>
        <taxon>Fungi</taxon>
        <taxon>Dikarya</taxon>
        <taxon>Ascomycota</taxon>
        <taxon>Pezizomycotina</taxon>
        <taxon>Sordariomycetes</taxon>
        <taxon>Hypocreomycetidae</taxon>
        <taxon>Hypocreales</taxon>
        <taxon>Bionectriaceae</taxon>
        <taxon>Clonostachys</taxon>
    </lineage>
</organism>
<name>A0A9N9YGM2_9HYPO</name>
<dbReference type="Proteomes" id="UP000696573">
    <property type="component" value="Unassembled WGS sequence"/>
</dbReference>